<accession>A0A8X6J7Q5</accession>
<reference evidence="1" key="1">
    <citation type="submission" date="2020-07" db="EMBL/GenBank/DDBJ databases">
        <title>Multicomponent nature underlies the extraordinary mechanical properties of spider dragline silk.</title>
        <authorList>
            <person name="Kono N."/>
            <person name="Nakamura H."/>
            <person name="Mori M."/>
            <person name="Yoshida Y."/>
            <person name="Ohtoshi R."/>
            <person name="Malay A.D."/>
            <person name="Moran D.A.P."/>
            <person name="Tomita M."/>
            <person name="Numata K."/>
            <person name="Arakawa K."/>
        </authorList>
    </citation>
    <scope>NUCLEOTIDE SEQUENCE</scope>
</reference>
<dbReference type="EMBL" id="BMAO01038298">
    <property type="protein sequence ID" value="GFR23910.1"/>
    <property type="molecule type" value="Genomic_DNA"/>
</dbReference>
<dbReference type="OrthoDB" id="6434812at2759"/>
<dbReference type="Proteomes" id="UP000887116">
    <property type="component" value="Unassembled WGS sequence"/>
</dbReference>
<proteinExistence type="predicted"/>
<evidence type="ECO:0000313" key="1">
    <source>
        <dbReference type="EMBL" id="GFR23910.1"/>
    </source>
</evidence>
<comment type="caution">
    <text evidence="1">The sequence shown here is derived from an EMBL/GenBank/DDBJ whole genome shotgun (WGS) entry which is preliminary data.</text>
</comment>
<organism evidence="1 2">
    <name type="scientific">Trichonephila clavata</name>
    <name type="common">Joro spider</name>
    <name type="synonym">Nephila clavata</name>
    <dbReference type="NCBI Taxonomy" id="2740835"/>
    <lineage>
        <taxon>Eukaryota</taxon>
        <taxon>Metazoa</taxon>
        <taxon>Ecdysozoa</taxon>
        <taxon>Arthropoda</taxon>
        <taxon>Chelicerata</taxon>
        <taxon>Arachnida</taxon>
        <taxon>Araneae</taxon>
        <taxon>Araneomorphae</taxon>
        <taxon>Entelegynae</taxon>
        <taxon>Araneoidea</taxon>
        <taxon>Nephilidae</taxon>
        <taxon>Trichonephila</taxon>
    </lineage>
</organism>
<sequence>MNVAQLKTQQKSLRTSFTLSTKTMEEELSKEVPNLTKLSILRLQIGDKISRLEQCQMNITNLFLEEENSDVSYEEDFIKAEKYRDKFSELCARVERMSVKENENKEVHGKKNSSY</sequence>
<name>A0A8X6J7Q5_TRICU</name>
<protein>
    <submittedName>
        <fullName evidence="1">Uncharacterized protein</fullName>
    </submittedName>
</protein>
<keyword evidence="2" id="KW-1185">Reference proteome</keyword>
<evidence type="ECO:0000313" key="2">
    <source>
        <dbReference type="Proteomes" id="UP000887116"/>
    </source>
</evidence>
<gene>
    <name evidence="1" type="primary">AVEN_199637_1</name>
    <name evidence="1" type="ORF">TNCT_275541</name>
</gene>
<dbReference type="AlphaFoldDB" id="A0A8X6J7Q5"/>